<protein>
    <submittedName>
        <fullName evidence="1">Uncharacterized protein</fullName>
    </submittedName>
</protein>
<sequence>MLTLGAIVSLIKVYTGDPILLHRLPSGPMSIVTLHFLFVHQVSIVGKRHGLLDKLLQGRMLSHALTSSVYVFPI</sequence>
<gene>
    <name evidence="1" type="ORF">RC54_11315</name>
</gene>
<dbReference type="AlphaFoldDB" id="A0AAD0UCI8"/>
<proteinExistence type="predicted"/>
<accession>A0AAD0UCI8</accession>
<dbReference type="Proteomes" id="UP000269199">
    <property type="component" value="Chromosome"/>
</dbReference>
<dbReference type="EMBL" id="CP024996">
    <property type="protein sequence ID" value="AYR24384.1"/>
    <property type="molecule type" value="Genomic_DNA"/>
</dbReference>
<evidence type="ECO:0000313" key="1">
    <source>
        <dbReference type="EMBL" id="AYR24384.1"/>
    </source>
</evidence>
<organism evidence="1 2">
    <name type="scientific">Herbaspirillum rubrisubalbicans</name>
    <dbReference type="NCBI Taxonomy" id="80842"/>
    <lineage>
        <taxon>Bacteria</taxon>
        <taxon>Pseudomonadati</taxon>
        <taxon>Pseudomonadota</taxon>
        <taxon>Betaproteobacteria</taxon>
        <taxon>Burkholderiales</taxon>
        <taxon>Oxalobacteraceae</taxon>
        <taxon>Herbaspirillum</taxon>
    </lineage>
</organism>
<name>A0AAD0UCI8_9BURK</name>
<reference evidence="1 2" key="1">
    <citation type="submission" date="2017-11" db="EMBL/GenBank/DDBJ databases">
        <title>Complete genome sequence of Herbaspirillum rubrisubalbicans DSM 11543.</title>
        <authorList>
            <person name="Chen M."/>
            <person name="An Q."/>
        </authorList>
    </citation>
    <scope>NUCLEOTIDE SEQUENCE [LARGE SCALE GENOMIC DNA]</scope>
    <source>
        <strain evidence="1 2">DSM 11543</strain>
    </source>
</reference>
<evidence type="ECO:0000313" key="2">
    <source>
        <dbReference type="Proteomes" id="UP000269199"/>
    </source>
</evidence>